<feature type="non-terminal residue" evidence="3">
    <location>
        <position position="229"/>
    </location>
</feature>
<dbReference type="Pfam" id="PF00534">
    <property type="entry name" value="Glycos_transf_1"/>
    <property type="match status" value="1"/>
</dbReference>
<dbReference type="SUPFAM" id="SSF53756">
    <property type="entry name" value="UDP-Glycosyltransferase/glycogen phosphorylase"/>
    <property type="match status" value="1"/>
</dbReference>
<dbReference type="AlphaFoldDB" id="X0ZZ37"/>
<organism evidence="3">
    <name type="scientific">marine sediment metagenome</name>
    <dbReference type="NCBI Taxonomy" id="412755"/>
    <lineage>
        <taxon>unclassified sequences</taxon>
        <taxon>metagenomes</taxon>
        <taxon>ecological metagenomes</taxon>
    </lineage>
</organism>
<evidence type="ECO:0000256" key="1">
    <source>
        <dbReference type="ARBA" id="ARBA00022679"/>
    </source>
</evidence>
<dbReference type="GO" id="GO:0016757">
    <property type="term" value="F:glycosyltransferase activity"/>
    <property type="evidence" value="ECO:0007669"/>
    <property type="project" value="InterPro"/>
</dbReference>
<proteinExistence type="predicted"/>
<accession>X0ZZ37</accession>
<keyword evidence="1" id="KW-0808">Transferase</keyword>
<comment type="caution">
    <text evidence="3">The sequence shown here is derived from an EMBL/GenBank/DDBJ whole genome shotgun (WGS) entry which is preliminary data.</text>
</comment>
<gene>
    <name evidence="3" type="ORF">S01H4_34684</name>
</gene>
<reference evidence="3" key="1">
    <citation type="journal article" date="2014" name="Front. Microbiol.">
        <title>High frequency of phylogenetically diverse reductive dehalogenase-homologous genes in deep subseafloor sedimentary metagenomes.</title>
        <authorList>
            <person name="Kawai M."/>
            <person name="Futagami T."/>
            <person name="Toyoda A."/>
            <person name="Takaki Y."/>
            <person name="Nishi S."/>
            <person name="Hori S."/>
            <person name="Arai W."/>
            <person name="Tsubouchi T."/>
            <person name="Morono Y."/>
            <person name="Uchiyama I."/>
            <person name="Ito T."/>
            <person name="Fujiyama A."/>
            <person name="Inagaki F."/>
            <person name="Takami H."/>
        </authorList>
    </citation>
    <scope>NUCLEOTIDE SEQUENCE</scope>
    <source>
        <strain evidence="3">Expedition CK06-06</strain>
    </source>
</reference>
<dbReference type="GO" id="GO:0009103">
    <property type="term" value="P:lipopolysaccharide biosynthetic process"/>
    <property type="evidence" value="ECO:0007669"/>
    <property type="project" value="TreeGrafter"/>
</dbReference>
<dbReference type="PANTHER" id="PTHR46401">
    <property type="entry name" value="GLYCOSYLTRANSFERASE WBBK-RELATED"/>
    <property type="match status" value="1"/>
</dbReference>
<dbReference type="PANTHER" id="PTHR46401:SF2">
    <property type="entry name" value="GLYCOSYLTRANSFERASE WBBK-RELATED"/>
    <property type="match status" value="1"/>
</dbReference>
<dbReference type="CDD" id="cd03801">
    <property type="entry name" value="GT4_PimA-like"/>
    <property type="match status" value="1"/>
</dbReference>
<name>X0ZZ37_9ZZZZ</name>
<dbReference type="InterPro" id="IPR001296">
    <property type="entry name" value="Glyco_trans_1"/>
</dbReference>
<dbReference type="Gene3D" id="3.40.50.2000">
    <property type="entry name" value="Glycogen Phosphorylase B"/>
    <property type="match status" value="1"/>
</dbReference>
<feature type="domain" description="Glycosyl transferase family 1" evidence="2">
    <location>
        <begin position="80"/>
        <end position="228"/>
    </location>
</feature>
<evidence type="ECO:0000259" key="2">
    <source>
        <dbReference type="Pfam" id="PF00534"/>
    </source>
</evidence>
<dbReference type="EMBL" id="BART01018368">
    <property type="protein sequence ID" value="GAG74829.1"/>
    <property type="molecule type" value="Genomic_DNA"/>
</dbReference>
<evidence type="ECO:0000313" key="3">
    <source>
        <dbReference type="EMBL" id="GAG74829.1"/>
    </source>
</evidence>
<protein>
    <recommendedName>
        <fullName evidence="2">Glycosyl transferase family 1 domain-containing protein</fullName>
    </recommendedName>
</protein>
<sequence length="229" mass="25687">MIISPHGGISINWDYRDKIPKMISDITTRYLKKYLKPHYIAVTKMEIPIIKDYGADDDHIHFIPHGVNTDIFKPVDGSNLKEKLGLENSDIILYVGRIAKGKGVDKLIKILNIVSKKNKRVKLVIIGGDAGYLPIVKNLIQRYNLSKYVTLVGYVSKFNLTEYYSMADLIVYPSRQEIFGLVLVEAMACGKAVIGSNIMGPSEIIVNGETGYTSDFMNLTKVSEMIIEL</sequence>